<dbReference type="GeneID" id="19947729"/>
<dbReference type="VEuPathDB" id="FungiDB:SDRG_07002"/>
<dbReference type="EMBL" id="JH767150">
    <property type="protein sequence ID" value="EQC35724.1"/>
    <property type="molecule type" value="Genomic_DNA"/>
</dbReference>
<reference evidence="1 2" key="1">
    <citation type="submission" date="2012-04" db="EMBL/GenBank/DDBJ databases">
        <title>The Genome Sequence of Saprolegnia declina VS20.</title>
        <authorList>
            <consortium name="The Broad Institute Genome Sequencing Platform"/>
            <person name="Russ C."/>
            <person name="Nusbaum C."/>
            <person name="Tyler B."/>
            <person name="van West P."/>
            <person name="Dieguez-Uribeondo J."/>
            <person name="de Bruijn I."/>
            <person name="Tripathy S."/>
            <person name="Jiang R."/>
            <person name="Young S.K."/>
            <person name="Zeng Q."/>
            <person name="Gargeya S."/>
            <person name="Fitzgerald M."/>
            <person name="Haas B."/>
            <person name="Abouelleil A."/>
            <person name="Alvarado L."/>
            <person name="Arachchi H.M."/>
            <person name="Berlin A."/>
            <person name="Chapman S.B."/>
            <person name="Goldberg J."/>
            <person name="Griggs A."/>
            <person name="Gujja S."/>
            <person name="Hansen M."/>
            <person name="Howarth C."/>
            <person name="Imamovic A."/>
            <person name="Larimer J."/>
            <person name="McCowen C."/>
            <person name="Montmayeur A."/>
            <person name="Murphy C."/>
            <person name="Neiman D."/>
            <person name="Pearson M."/>
            <person name="Priest M."/>
            <person name="Roberts A."/>
            <person name="Saif S."/>
            <person name="Shea T."/>
            <person name="Sisk P."/>
            <person name="Sykes S."/>
            <person name="Wortman J."/>
            <person name="Nusbaum C."/>
            <person name="Birren B."/>
        </authorList>
    </citation>
    <scope>NUCLEOTIDE SEQUENCE [LARGE SCALE GENOMIC DNA]</scope>
    <source>
        <strain evidence="1 2">VS20</strain>
    </source>
</reference>
<accession>T0QCU6</accession>
<dbReference type="RefSeq" id="XP_008611041.1">
    <property type="nucleotide sequence ID" value="XM_008612819.1"/>
</dbReference>
<evidence type="ECO:0000313" key="1">
    <source>
        <dbReference type="EMBL" id="EQC35724.1"/>
    </source>
</evidence>
<dbReference type="Proteomes" id="UP000030762">
    <property type="component" value="Unassembled WGS sequence"/>
</dbReference>
<gene>
    <name evidence="1" type="ORF">SDRG_07002</name>
</gene>
<evidence type="ECO:0000313" key="2">
    <source>
        <dbReference type="Proteomes" id="UP000030762"/>
    </source>
</evidence>
<keyword evidence="2" id="KW-1185">Reference proteome</keyword>
<dbReference type="OrthoDB" id="10282775at2759"/>
<dbReference type="AlphaFoldDB" id="T0QCU6"/>
<dbReference type="OMA" id="TANDVQC"/>
<name>T0QCU6_SAPDV</name>
<protein>
    <submittedName>
        <fullName evidence="1">Uncharacterized protein</fullName>
    </submittedName>
</protein>
<sequence length="153" mass="17545">MLVRPQVLAQSMGRYSASSEWIWAHLQFGAMVLKCPNSGRWTPAETTYLHLLFLCFMTGLVDAHGRCLRDFLADALQCEPRRVYKFVAATYLNFPSRLRCSPKPRHELTANDVQCLVALEAAQRDFYDALEVKLDRRAAREPALDLNWDLLDV</sequence>
<organism evidence="1 2">
    <name type="scientific">Saprolegnia diclina (strain VS20)</name>
    <dbReference type="NCBI Taxonomy" id="1156394"/>
    <lineage>
        <taxon>Eukaryota</taxon>
        <taxon>Sar</taxon>
        <taxon>Stramenopiles</taxon>
        <taxon>Oomycota</taxon>
        <taxon>Saprolegniomycetes</taxon>
        <taxon>Saprolegniales</taxon>
        <taxon>Saprolegniaceae</taxon>
        <taxon>Saprolegnia</taxon>
    </lineage>
</organism>
<proteinExistence type="predicted"/>
<dbReference type="InParanoid" id="T0QCU6"/>